<dbReference type="SUPFAM" id="SSF63411">
    <property type="entry name" value="LuxS/MPP-like metallohydrolase"/>
    <property type="match status" value="1"/>
</dbReference>
<keyword evidence="6" id="KW-0732">Signal</keyword>
<dbReference type="GO" id="GO:0008270">
    <property type="term" value="F:zinc ion binding"/>
    <property type="evidence" value="ECO:0007669"/>
    <property type="project" value="UniProtKB-KW"/>
</dbReference>
<dbReference type="EMBL" id="CAMXCT020003857">
    <property type="protein sequence ID" value="CAL1159948.1"/>
    <property type="molecule type" value="Genomic_DNA"/>
</dbReference>
<keyword evidence="11" id="KW-1185">Reference proteome</keyword>
<feature type="region of interest" description="Disordered" evidence="5">
    <location>
        <begin position="311"/>
        <end position="390"/>
    </location>
</feature>
<dbReference type="EMBL" id="CAMXCT010003857">
    <property type="protein sequence ID" value="CAI4006573.1"/>
    <property type="molecule type" value="Genomic_DNA"/>
</dbReference>
<dbReference type="Proteomes" id="UP001152797">
    <property type="component" value="Unassembled WGS sequence"/>
</dbReference>
<keyword evidence="3 4" id="KW-0862">Zinc</keyword>
<sequence>MPWLRWLLLFLPVTAVSPRSFPWRRRDAVAAAGAAGAWTPADAKADVQWAEEVLSAGGNADSPWNKPRSYTAFSLSNGLRVLLVEDDATDQMEMAFTLPFGQFDDLKDLPGLAHLTEHLLLSGPGPSDALQALAKAPDVRFQSIDAKLSNALRKVIDNAGDKSMQVKYDMSMKNQLYGRSGDFIKGRELFAMILISFKSPDHTEVLYNAHHLYMFNYYGDDQLEAFYNKWLDIVYNMKHDDLPSNNSLRDTLFRKIEHSKLMAFDINRYKTFDEGHHEKTYAYLTGMIKGYIAGGKQERLLKDRERAVKLSLSSNKTTPALEDADKPAAPVKTKKENEAAASSTGDPPKRPKAKAKSEAASVLPTPSPKSHADKNNKKGKGGKGRSSSPVDKKKIFCNYFFNKGGCNKGDKCLYSHSQKVYDAKMK</sequence>
<comment type="caution">
    <text evidence="8">The sequence shown here is derived from an EMBL/GenBank/DDBJ whole genome shotgun (WGS) entry which is preliminary data.</text>
</comment>
<keyword evidence="2 4" id="KW-0863">Zinc-finger</keyword>
<dbReference type="InterPro" id="IPR000571">
    <property type="entry name" value="Znf_CCCH"/>
</dbReference>
<accession>A0A9P1DDD4</accession>
<evidence type="ECO:0000313" key="11">
    <source>
        <dbReference type="Proteomes" id="UP001152797"/>
    </source>
</evidence>
<evidence type="ECO:0000313" key="9">
    <source>
        <dbReference type="EMBL" id="CAL1159948.1"/>
    </source>
</evidence>
<evidence type="ECO:0000256" key="4">
    <source>
        <dbReference type="PROSITE-ProRule" id="PRU00723"/>
    </source>
</evidence>
<dbReference type="SUPFAM" id="SSF90229">
    <property type="entry name" value="CCCH zinc finger"/>
    <property type="match status" value="1"/>
</dbReference>
<dbReference type="PROSITE" id="PS50103">
    <property type="entry name" value="ZF_C3H1"/>
    <property type="match status" value="1"/>
</dbReference>
<gene>
    <name evidence="8" type="ORF">C1SCF055_LOCUS32204</name>
</gene>
<dbReference type="OrthoDB" id="952271at2759"/>
<dbReference type="InterPro" id="IPR011249">
    <property type="entry name" value="Metalloenz_LuxS/M16"/>
</dbReference>
<feature type="zinc finger region" description="C3H1-type" evidence="4">
    <location>
        <begin position="391"/>
        <end position="419"/>
    </location>
</feature>
<feature type="chain" id="PRO_5043271270" evidence="6">
    <location>
        <begin position="19"/>
        <end position="426"/>
    </location>
</feature>
<dbReference type="EMBL" id="CAMXCT030003857">
    <property type="protein sequence ID" value="CAL4793885.1"/>
    <property type="molecule type" value="Genomic_DNA"/>
</dbReference>
<dbReference type="InterPro" id="IPR036855">
    <property type="entry name" value="Znf_CCCH_sf"/>
</dbReference>
<evidence type="ECO:0000256" key="2">
    <source>
        <dbReference type="ARBA" id="ARBA00022771"/>
    </source>
</evidence>
<evidence type="ECO:0000256" key="1">
    <source>
        <dbReference type="ARBA" id="ARBA00022723"/>
    </source>
</evidence>
<dbReference type="PANTHER" id="PTHR43690">
    <property type="entry name" value="NARDILYSIN"/>
    <property type="match status" value="1"/>
</dbReference>
<evidence type="ECO:0000256" key="3">
    <source>
        <dbReference type="ARBA" id="ARBA00022833"/>
    </source>
</evidence>
<feature type="domain" description="C3H1-type" evidence="7">
    <location>
        <begin position="391"/>
        <end position="419"/>
    </location>
</feature>
<feature type="non-terminal residue" evidence="8">
    <location>
        <position position="1"/>
    </location>
</feature>
<evidence type="ECO:0000256" key="5">
    <source>
        <dbReference type="SAM" id="MobiDB-lite"/>
    </source>
</evidence>
<protein>
    <submittedName>
        <fullName evidence="10">C3H1-type domain-containing protein</fullName>
    </submittedName>
</protein>
<evidence type="ECO:0000256" key="6">
    <source>
        <dbReference type="SAM" id="SignalP"/>
    </source>
</evidence>
<evidence type="ECO:0000313" key="10">
    <source>
        <dbReference type="EMBL" id="CAL4793885.1"/>
    </source>
</evidence>
<name>A0A9P1DDD4_9DINO</name>
<dbReference type="PANTHER" id="PTHR43690:SF18">
    <property type="entry name" value="INSULIN-DEGRADING ENZYME-RELATED"/>
    <property type="match status" value="1"/>
</dbReference>
<reference evidence="9" key="2">
    <citation type="submission" date="2024-04" db="EMBL/GenBank/DDBJ databases">
        <authorList>
            <person name="Chen Y."/>
            <person name="Shah S."/>
            <person name="Dougan E. K."/>
            <person name="Thang M."/>
            <person name="Chan C."/>
        </authorList>
    </citation>
    <scope>NUCLEOTIDE SEQUENCE [LARGE SCALE GENOMIC DNA]</scope>
</reference>
<feature type="signal peptide" evidence="6">
    <location>
        <begin position="1"/>
        <end position="18"/>
    </location>
</feature>
<evidence type="ECO:0000259" key="7">
    <source>
        <dbReference type="PROSITE" id="PS50103"/>
    </source>
</evidence>
<keyword evidence="1 4" id="KW-0479">Metal-binding</keyword>
<reference evidence="8" key="1">
    <citation type="submission" date="2022-10" db="EMBL/GenBank/DDBJ databases">
        <authorList>
            <person name="Chen Y."/>
            <person name="Dougan E. K."/>
            <person name="Chan C."/>
            <person name="Rhodes N."/>
            <person name="Thang M."/>
        </authorList>
    </citation>
    <scope>NUCLEOTIDE SEQUENCE</scope>
</reference>
<proteinExistence type="predicted"/>
<dbReference type="Gene3D" id="3.30.830.10">
    <property type="entry name" value="Metalloenzyme, LuxS/M16 peptidase-like"/>
    <property type="match status" value="1"/>
</dbReference>
<evidence type="ECO:0000313" key="8">
    <source>
        <dbReference type="EMBL" id="CAI4006573.1"/>
    </source>
</evidence>
<organism evidence="8">
    <name type="scientific">Cladocopium goreaui</name>
    <dbReference type="NCBI Taxonomy" id="2562237"/>
    <lineage>
        <taxon>Eukaryota</taxon>
        <taxon>Sar</taxon>
        <taxon>Alveolata</taxon>
        <taxon>Dinophyceae</taxon>
        <taxon>Suessiales</taxon>
        <taxon>Symbiodiniaceae</taxon>
        <taxon>Cladocopium</taxon>
    </lineage>
</organism>
<dbReference type="AlphaFoldDB" id="A0A9P1DDD4"/>
<dbReference type="InterPro" id="IPR050626">
    <property type="entry name" value="Peptidase_M16"/>
</dbReference>